<keyword evidence="3" id="KW-0540">Nuclease</keyword>
<dbReference type="InterPro" id="IPR036430">
    <property type="entry name" value="RNase_T2-like_sf"/>
</dbReference>
<keyword evidence="3" id="KW-0255">Endonuclease</keyword>
<name>A0A5C6GFD3_METRR</name>
<dbReference type="Proteomes" id="UP000317257">
    <property type="component" value="Unassembled WGS sequence"/>
</dbReference>
<dbReference type="PANTHER" id="PTHR11240:SF17">
    <property type="entry name" value="RIBONUCLEASE T2"/>
    <property type="match status" value="1"/>
</dbReference>
<keyword evidence="3" id="KW-0378">Hydrolase</keyword>
<evidence type="ECO:0000313" key="5">
    <source>
        <dbReference type="EMBL" id="TWU76492.1"/>
    </source>
</evidence>
<protein>
    <recommendedName>
        <fullName evidence="2">ribonuclease T2</fullName>
        <ecNumber evidence="2">4.6.1.19</ecNumber>
    </recommendedName>
</protein>
<dbReference type="EC" id="4.6.1.19" evidence="2"/>
<dbReference type="SUPFAM" id="SSF55895">
    <property type="entry name" value="Ribonuclease Rh-like"/>
    <property type="match status" value="1"/>
</dbReference>
<evidence type="ECO:0000256" key="4">
    <source>
        <dbReference type="RuleBase" id="RU004328"/>
    </source>
</evidence>
<dbReference type="Gene3D" id="3.90.730.10">
    <property type="entry name" value="Ribonuclease T2-like"/>
    <property type="match status" value="1"/>
</dbReference>
<dbReference type="GO" id="GO:0003723">
    <property type="term" value="F:RNA binding"/>
    <property type="evidence" value="ECO:0007669"/>
    <property type="project" value="InterPro"/>
</dbReference>
<gene>
    <name evidence="5" type="ORF">ED733_007382</name>
</gene>
<dbReference type="InterPro" id="IPR018188">
    <property type="entry name" value="RNase_T2_His_AS_1"/>
</dbReference>
<comment type="caution">
    <text evidence="5">The sequence shown here is derived from an EMBL/GenBank/DDBJ whole genome shotgun (WGS) entry which is preliminary data.</text>
</comment>
<dbReference type="GO" id="GO:0033897">
    <property type="term" value="F:ribonuclease T2 activity"/>
    <property type="evidence" value="ECO:0007669"/>
    <property type="project" value="UniProtKB-EC"/>
</dbReference>
<dbReference type="EMBL" id="SBHS01000005">
    <property type="protein sequence ID" value="TWU76492.1"/>
    <property type="molecule type" value="Genomic_DNA"/>
</dbReference>
<sequence length="350" mass="39125">MFLPRENTSESIRRRHPTLSSRALEPGVAMRHRAGLVLGLVGLADVAAAGLYPGIAPDNHTCALARPDKVKDLCCVETFGGLLIATQLWSTFTGLEDKGQVYPKNEWSIHGLWPGSYTQYCDFSRQYDPRPSPNTTDGQPGGVPVPAYQGESIEKWFEPYGKLDLLAYMRKHWVSQHDSNWVFWAHEFSKHATCFSTFQKECYGPKASEHDDLFDFFETAVAWQRRLPSFQWLSDAGIRPSNTTGYTFSAVRHALTRAFGQPPFLGCGGPKYNETRAGRGSNDSGRTEINEIWYYYHVNGTPQRGDARKLNADEAGGRLTTCALAPGAIKYYERAEGSEEGDLSAEMMEM</sequence>
<dbReference type="GO" id="GO:0006401">
    <property type="term" value="P:RNA catabolic process"/>
    <property type="evidence" value="ECO:0007669"/>
    <property type="project" value="TreeGrafter"/>
</dbReference>
<dbReference type="Pfam" id="PF00445">
    <property type="entry name" value="Ribonuclease_T2"/>
    <property type="match status" value="1"/>
</dbReference>
<proteinExistence type="inferred from homology"/>
<comment type="similarity">
    <text evidence="1 4">Belongs to the RNase T2 family.</text>
</comment>
<evidence type="ECO:0000256" key="3">
    <source>
        <dbReference type="ARBA" id="ARBA00022759"/>
    </source>
</evidence>
<evidence type="ECO:0000313" key="6">
    <source>
        <dbReference type="Proteomes" id="UP000317257"/>
    </source>
</evidence>
<dbReference type="AlphaFoldDB" id="A0A5C6GFD3"/>
<dbReference type="PANTHER" id="PTHR11240">
    <property type="entry name" value="RIBONUCLEASE T2"/>
    <property type="match status" value="1"/>
</dbReference>
<organism evidence="5 6">
    <name type="scientific">Metarhizium rileyi (strain RCEF 4871)</name>
    <name type="common">Nomuraea rileyi</name>
    <dbReference type="NCBI Taxonomy" id="1649241"/>
    <lineage>
        <taxon>Eukaryota</taxon>
        <taxon>Fungi</taxon>
        <taxon>Dikarya</taxon>
        <taxon>Ascomycota</taxon>
        <taxon>Pezizomycotina</taxon>
        <taxon>Sordariomycetes</taxon>
        <taxon>Hypocreomycetidae</taxon>
        <taxon>Hypocreales</taxon>
        <taxon>Clavicipitaceae</taxon>
        <taxon>Metarhizium</taxon>
    </lineage>
</organism>
<dbReference type="InterPro" id="IPR033130">
    <property type="entry name" value="RNase_T2_His_AS_2"/>
</dbReference>
<accession>A0A5C6GFD3</accession>
<dbReference type="GO" id="GO:0005576">
    <property type="term" value="C:extracellular region"/>
    <property type="evidence" value="ECO:0007669"/>
    <property type="project" value="TreeGrafter"/>
</dbReference>
<dbReference type="PROSITE" id="PS00531">
    <property type="entry name" value="RNASE_T2_2"/>
    <property type="match status" value="1"/>
</dbReference>
<dbReference type="InterPro" id="IPR001568">
    <property type="entry name" value="RNase_T2-like"/>
</dbReference>
<evidence type="ECO:0000256" key="1">
    <source>
        <dbReference type="ARBA" id="ARBA00007469"/>
    </source>
</evidence>
<reference evidence="6" key="1">
    <citation type="submission" date="2018-12" db="EMBL/GenBank/DDBJ databases">
        <title>The complete genome of Metarhizium rileyi, a key fungal pathogen of Lepidoptera.</title>
        <authorList>
            <person name="Binneck E."/>
            <person name="Lastra C.C.L."/>
            <person name="Sosa-Gomez D.R."/>
        </authorList>
    </citation>
    <scope>NUCLEOTIDE SEQUENCE [LARGE SCALE GENOMIC DNA]</scope>
    <source>
        <strain evidence="6">Cep018-CH2</strain>
    </source>
</reference>
<evidence type="ECO:0000256" key="2">
    <source>
        <dbReference type="ARBA" id="ARBA00012571"/>
    </source>
</evidence>
<dbReference type="PROSITE" id="PS00530">
    <property type="entry name" value="RNASE_T2_1"/>
    <property type="match status" value="1"/>
</dbReference>